<dbReference type="NCBIfam" id="TIGR01549">
    <property type="entry name" value="HAD-SF-IA-v1"/>
    <property type="match status" value="1"/>
</dbReference>
<dbReference type="Gene3D" id="3.40.50.1000">
    <property type="entry name" value="HAD superfamily/HAD-like"/>
    <property type="match status" value="1"/>
</dbReference>
<protein>
    <submittedName>
        <fullName evidence="2">TIGR01548 family HAD-type hydrolase</fullName>
    </submittedName>
</protein>
<dbReference type="InterPro" id="IPR050155">
    <property type="entry name" value="HAD-like_hydrolase_sf"/>
</dbReference>
<dbReference type="InterPro" id="IPR036412">
    <property type="entry name" value="HAD-like_sf"/>
</dbReference>
<dbReference type="PANTHER" id="PTHR43434">
    <property type="entry name" value="PHOSPHOGLYCOLATE PHOSPHATASE"/>
    <property type="match status" value="1"/>
</dbReference>
<reference evidence="2 3" key="1">
    <citation type="journal article" date="2019" name="Int. J. Syst. Evol. Microbiol.">
        <title>The Global Catalogue of Microorganisms (GCM) 10K type strain sequencing project: providing services to taxonomists for standard genome sequencing and annotation.</title>
        <authorList>
            <consortium name="The Broad Institute Genomics Platform"/>
            <consortium name="The Broad Institute Genome Sequencing Center for Infectious Disease"/>
            <person name="Wu L."/>
            <person name="Ma J."/>
        </authorList>
    </citation>
    <scope>NUCLEOTIDE SEQUENCE [LARGE SCALE GENOMIC DNA]</scope>
    <source>
        <strain evidence="2 3">DT72</strain>
    </source>
</reference>
<comment type="similarity">
    <text evidence="1">Belongs to the HAD-like hydrolase superfamily.</text>
</comment>
<dbReference type="PANTHER" id="PTHR43434:SF1">
    <property type="entry name" value="PHOSPHOGLYCOLATE PHOSPHATASE"/>
    <property type="match status" value="1"/>
</dbReference>
<dbReference type="SFLD" id="SFLDS00003">
    <property type="entry name" value="Haloacid_Dehalogenase"/>
    <property type="match status" value="1"/>
</dbReference>
<dbReference type="InterPro" id="IPR006439">
    <property type="entry name" value="HAD-SF_hydro_IA"/>
</dbReference>
<name>A0ABD5WUH3_9EURY</name>
<sequence length="303" mass="32750">MQADAVVLDIDGVVVDVADSYRRAIVESIAHVYGDTIEKEAIQSFKDAGGFNNDWELTYAAALFVLARREGLETDLETFTDRIAARRAASDDAESADGLDAAEAVVDDALSPEASERARADWDPERLRDVFQRLYLGADLYADIEGADSDPGGADSELDAPGFIHDEPVLLESETLDALGDRPLGIVTGRPADEADIAQRRANLDVPDDRRFTMDDWEQGKPHPHALVTLAGRFDADAVVFVGDTLDDVKTARNADDEDPGREYVGVGVLTGGLTGEEGRRKYDEAGADAVLDSVNDLPDLLE</sequence>
<dbReference type="CDD" id="cd01427">
    <property type="entry name" value="HAD_like"/>
    <property type="match status" value="1"/>
</dbReference>
<gene>
    <name evidence="2" type="ORF">ACFQJ6_16250</name>
</gene>
<evidence type="ECO:0000313" key="3">
    <source>
        <dbReference type="Proteomes" id="UP001596407"/>
    </source>
</evidence>
<dbReference type="Pfam" id="PF00702">
    <property type="entry name" value="Hydrolase"/>
    <property type="match status" value="1"/>
</dbReference>
<dbReference type="RefSeq" id="WP_276280653.1">
    <property type="nucleotide sequence ID" value="NZ_CP119809.1"/>
</dbReference>
<organism evidence="2 3">
    <name type="scientific">Halorussus caseinilyticus</name>
    <dbReference type="NCBI Taxonomy" id="3034025"/>
    <lineage>
        <taxon>Archaea</taxon>
        <taxon>Methanobacteriati</taxon>
        <taxon>Methanobacteriota</taxon>
        <taxon>Stenosarchaea group</taxon>
        <taxon>Halobacteria</taxon>
        <taxon>Halobacteriales</taxon>
        <taxon>Haladaptataceae</taxon>
        <taxon>Halorussus</taxon>
    </lineage>
</organism>
<dbReference type="SFLD" id="SFLDG01129">
    <property type="entry name" value="C1.5:_HAD__Beta-PGM__Phosphata"/>
    <property type="match status" value="1"/>
</dbReference>
<dbReference type="AlphaFoldDB" id="A0ABD5WUH3"/>
<dbReference type="SUPFAM" id="SSF56784">
    <property type="entry name" value="HAD-like"/>
    <property type="match status" value="1"/>
</dbReference>
<accession>A0ABD5WUH3</accession>
<dbReference type="GO" id="GO:0016787">
    <property type="term" value="F:hydrolase activity"/>
    <property type="evidence" value="ECO:0007669"/>
    <property type="project" value="UniProtKB-KW"/>
</dbReference>
<evidence type="ECO:0000313" key="2">
    <source>
        <dbReference type="EMBL" id="MFC7081433.1"/>
    </source>
</evidence>
<dbReference type="EMBL" id="JBHSZH010000005">
    <property type="protein sequence ID" value="MFC7081433.1"/>
    <property type="molecule type" value="Genomic_DNA"/>
</dbReference>
<dbReference type="Proteomes" id="UP001596407">
    <property type="component" value="Unassembled WGS sequence"/>
</dbReference>
<keyword evidence="3" id="KW-1185">Reference proteome</keyword>
<dbReference type="InterPro" id="IPR006438">
    <property type="entry name" value="HAD-SF_TIGR01548"/>
</dbReference>
<proteinExistence type="inferred from homology"/>
<dbReference type="InterPro" id="IPR023214">
    <property type="entry name" value="HAD_sf"/>
</dbReference>
<dbReference type="GeneID" id="79301818"/>
<evidence type="ECO:0000256" key="1">
    <source>
        <dbReference type="ARBA" id="ARBA00007958"/>
    </source>
</evidence>
<comment type="caution">
    <text evidence="2">The sequence shown here is derived from an EMBL/GenBank/DDBJ whole genome shotgun (WGS) entry which is preliminary data.</text>
</comment>
<dbReference type="NCBIfam" id="TIGR01548">
    <property type="entry name" value="HAD-SF-IA-hyp1"/>
    <property type="match status" value="1"/>
</dbReference>
<keyword evidence="2" id="KW-0378">Hydrolase</keyword>